<evidence type="ECO:0000259" key="5">
    <source>
        <dbReference type="PROSITE" id="PS50887"/>
    </source>
</evidence>
<dbReference type="InterPro" id="IPR000160">
    <property type="entry name" value="GGDEF_dom"/>
</dbReference>
<dbReference type="GO" id="GO:1902201">
    <property type="term" value="P:negative regulation of bacterial-type flagellum-dependent cell motility"/>
    <property type="evidence" value="ECO:0007669"/>
    <property type="project" value="TreeGrafter"/>
</dbReference>
<comment type="caution">
    <text evidence="3">Lacks conserved residue(s) required for the propagation of feature annotation.</text>
</comment>
<dbReference type="InterPro" id="IPR029787">
    <property type="entry name" value="Nucleotide_cyclase"/>
</dbReference>
<feature type="domain" description="Response regulatory" evidence="4">
    <location>
        <begin position="4"/>
        <end position="120"/>
    </location>
</feature>
<dbReference type="PROSITE" id="PS50110">
    <property type="entry name" value="RESPONSE_REGULATORY"/>
    <property type="match status" value="1"/>
</dbReference>
<dbReference type="FunFam" id="3.30.70.270:FF:000001">
    <property type="entry name" value="Diguanylate cyclase domain protein"/>
    <property type="match status" value="1"/>
</dbReference>
<dbReference type="GO" id="GO:0052621">
    <property type="term" value="F:diguanylate cyclase activity"/>
    <property type="evidence" value="ECO:0007669"/>
    <property type="project" value="UniProtKB-EC"/>
</dbReference>
<evidence type="ECO:0000256" key="2">
    <source>
        <dbReference type="ARBA" id="ARBA00034247"/>
    </source>
</evidence>
<dbReference type="RefSeq" id="WP_106355033.1">
    <property type="nucleotide sequence ID" value="NZ_PVTP01000002.1"/>
</dbReference>
<evidence type="ECO:0000259" key="4">
    <source>
        <dbReference type="PROSITE" id="PS50110"/>
    </source>
</evidence>
<dbReference type="SUPFAM" id="SSF52172">
    <property type="entry name" value="CheY-like"/>
    <property type="match status" value="2"/>
</dbReference>
<sequence length="463" mass="49712">MPGRILIVDTVATNRIVMKVKMLAAQFRVDVCANRKEAEASIQDNRPDLILVSLGEPATELHDFCKSLRASPGTQSVAIIAMGVAETATARFAALDAGADDVLPRPTNDALLLARIRSLLRVHSTHQELQLRDGTRSALGFEEPATTFETAANVALLSAAGAPDSVLLASLTHGLGHIIRSLDPDKVLRMGRLPPTPDLFVVDASDPDFLETRFFGLVSDLRARAETRQSTQLIIVPKDADEMAAMFLDLGADDVIPADVSTTEIALRAKSLIKRKRLHDRLRDTVRDGLQAAVTDPLTGLFNRRYVDPHLASMAHQAQISGDVMAVMMVDIDHFKMINDTYGHAAGDSVLKQLSKRLQGNVRAVDLVARVGGEEFLIALPGTTAAQAQSTANRLRQLVNSAPFDIGEAHPKLSVTVSVGVAVSPTKTKQECRPSAICKEADAALYVAKSAGRNQVAMACSVA</sequence>
<dbReference type="NCBIfam" id="TIGR00254">
    <property type="entry name" value="GGDEF"/>
    <property type="match status" value="1"/>
</dbReference>
<dbReference type="GO" id="GO:0005886">
    <property type="term" value="C:plasma membrane"/>
    <property type="evidence" value="ECO:0007669"/>
    <property type="project" value="TreeGrafter"/>
</dbReference>
<gene>
    <name evidence="6" type="ORF">CLV80_102303</name>
</gene>
<dbReference type="Gene3D" id="3.40.50.2300">
    <property type="match status" value="1"/>
</dbReference>
<comment type="catalytic activity">
    <reaction evidence="2">
        <text>2 GTP = 3',3'-c-di-GMP + 2 diphosphate</text>
        <dbReference type="Rhea" id="RHEA:24898"/>
        <dbReference type="ChEBI" id="CHEBI:33019"/>
        <dbReference type="ChEBI" id="CHEBI:37565"/>
        <dbReference type="ChEBI" id="CHEBI:58805"/>
        <dbReference type="EC" id="2.7.7.65"/>
    </reaction>
</comment>
<organism evidence="6 7">
    <name type="scientific">Yoonia maritima</name>
    <dbReference type="NCBI Taxonomy" id="1435347"/>
    <lineage>
        <taxon>Bacteria</taxon>
        <taxon>Pseudomonadati</taxon>
        <taxon>Pseudomonadota</taxon>
        <taxon>Alphaproteobacteria</taxon>
        <taxon>Rhodobacterales</taxon>
        <taxon>Paracoccaceae</taxon>
        <taxon>Yoonia</taxon>
    </lineage>
</organism>
<dbReference type="EMBL" id="PVTP01000002">
    <property type="protein sequence ID" value="PRY79658.1"/>
    <property type="molecule type" value="Genomic_DNA"/>
</dbReference>
<evidence type="ECO:0000256" key="3">
    <source>
        <dbReference type="PROSITE-ProRule" id="PRU00169"/>
    </source>
</evidence>
<name>A0A2T0W3C0_9RHOB</name>
<dbReference type="EC" id="2.7.7.65" evidence="1"/>
<dbReference type="GO" id="GO:0043709">
    <property type="term" value="P:cell adhesion involved in single-species biofilm formation"/>
    <property type="evidence" value="ECO:0007669"/>
    <property type="project" value="TreeGrafter"/>
</dbReference>
<dbReference type="PANTHER" id="PTHR45138">
    <property type="entry name" value="REGULATORY COMPONENTS OF SENSORY TRANSDUCTION SYSTEM"/>
    <property type="match status" value="1"/>
</dbReference>
<reference evidence="6 7" key="1">
    <citation type="submission" date="2018-03" db="EMBL/GenBank/DDBJ databases">
        <title>Genomic Encyclopedia of Archaeal and Bacterial Type Strains, Phase II (KMG-II): from individual species to whole genera.</title>
        <authorList>
            <person name="Goeker M."/>
        </authorList>
    </citation>
    <scope>NUCLEOTIDE SEQUENCE [LARGE SCALE GENOMIC DNA]</scope>
    <source>
        <strain evidence="6 7">DSM 101533</strain>
    </source>
</reference>
<feature type="domain" description="GGDEF" evidence="5">
    <location>
        <begin position="323"/>
        <end position="461"/>
    </location>
</feature>
<dbReference type="OrthoDB" id="9812260at2"/>
<evidence type="ECO:0000313" key="7">
    <source>
        <dbReference type="Proteomes" id="UP000238007"/>
    </source>
</evidence>
<evidence type="ECO:0000256" key="1">
    <source>
        <dbReference type="ARBA" id="ARBA00012528"/>
    </source>
</evidence>
<comment type="caution">
    <text evidence="6">The sequence shown here is derived from an EMBL/GenBank/DDBJ whole genome shotgun (WGS) entry which is preliminary data.</text>
</comment>
<proteinExistence type="predicted"/>
<dbReference type="Pfam" id="PF00990">
    <property type="entry name" value="GGDEF"/>
    <property type="match status" value="1"/>
</dbReference>
<dbReference type="Pfam" id="PF00072">
    <property type="entry name" value="Response_reg"/>
    <property type="match status" value="1"/>
</dbReference>
<dbReference type="InterPro" id="IPR001789">
    <property type="entry name" value="Sig_transdc_resp-reg_receiver"/>
</dbReference>
<dbReference type="SMART" id="SM00448">
    <property type="entry name" value="REC"/>
    <property type="match status" value="1"/>
</dbReference>
<dbReference type="GO" id="GO:0000160">
    <property type="term" value="P:phosphorelay signal transduction system"/>
    <property type="evidence" value="ECO:0007669"/>
    <property type="project" value="InterPro"/>
</dbReference>
<protein>
    <recommendedName>
        <fullName evidence="1">diguanylate cyclase</fullName>
        <ecNumber evidence="1">2.7.7.65</ecNumber>
    </recommendedName>
</protein>
<accession>A0A2T0W3C0</accession>
<keyword evidence="7" id="KW-1185">Reference proteome</keyword>
<dbReference type="PROSITE" id="PS50887">
    <property type="entry name" value="GGDEF"/>
    <property type="match status" value="1"/>
</dbReference>
<evidence type="ECO:0000313" key="6">
    <source>
        <dbReference type="EMBL" id="PRY79658.1"/>
    </source>
</evidence>
<dbReference type="CDD" id="cd01949">
    <property type="entry name" value="GGDEF"/>
    <property type="match status" value="1"/>
</dbReference>
<dbReference type="InterPro" id="IPR011006">
    <property type="entry name" value="CheY-like_superfamily"/>
</dbReference>
<dbReference type="InterPro" id="IPR050469">
    <property type="entry name" value="Diguanylate_Cyclase"/>
</dbReference>
<dbReference type="Gene3D" id="3.30.70.270">
    <property type="match status" value="1"/>
</dbReference>
<dbReference type="SMART" id="SM00267">
    <property type="entry name" value="GGDEF"/>
    <property type="match status" value="1"/>
</dbReference>
<dbReference type="SUPFAM" id="SSF55073">
    <property type="entry name" value="Nucleotide cyclase"/>
    <property type="match status" value="1"/>
</dbReference>
<dbReference type="PANTHER" id="PTHR45138:SF9">
    <property type="entry name" value="DIGUANYLATE CYCLASE DGCM-RELATED"/>
    <property type="match status" value="1"/>
</dbReference>
<dbReference type="Proteomes" id="UP000238007">
    <property type="component" value="Unassembled WGS sequence"/>
</dbReference>
<dbReference type="AlphaFoldDB" id="A0A2T0W3C0"/>
<dbReference type="InterPro" id="IPR043128">
    <property type="entry name" value="Rev_trsase/Diguanyl_cyclase"/>
</dbReference>